<evidence type="ECO:0000259" key="1">
    <source>
        <dbReference type="Pfam" id="PF09588"/>
    </source>
</evidence>
<dbReference type="AlphaFoldDB" id="A0A6J6E623"/>
<dbReference type="InterPro" id="IPR051703">
    <property type="entry name" value="NF-kappa-B_Signaling_Reg"/>
</dbReference>
<reference evidence="2" key="1">
    <citation type="submission" date="2020-05" db="EMBL/GenBank/DDBJ databases">
        <authorList>
            <person name="Chiriac C."/>
            <person name="Salcher M."/>
            <person name="Ghai R."/>
            <person name="Kavagutti S V."/>
        </authorList>
    </citation>
    <scope>NUCLEOTIDE SEQUENCE</scope>
</reference>
<dbReference type="CDD" id="cd22343">
    <property type="entry name" value="PDDEXK_lambda_exonuclease-like"/>
    <property type="match status" value="1"/>
</dbReference>
<proteinExistence type="predicted"/>
<gene>
    <name evidence="2" type="ORF">UFOPK1726_00298</name>
</gene>
<feature type="domain" description="YqaJ viral recombinase" evidence="1">
    <location>
        <begin position="95"/>
        <end position="221"/>
    </location>
</feature>
<protein>
    <submittedName>
        <fullName evidence="2">Unannotated protein</fullName>
    </submittedName>
</protein>
<dbReference type="InterPro" id="IPR019080">
    <property type="entry name" value="YqaJ_viral_recombinase"/>
</dbReference>
<dbReference type="PANTHER" id="PTHR46609">
    <property type="entry name" value="EXONUCLEASE, PHAGE-TYPE/RECB, C-TERMINAL DOMAIN-CONTAINING PROTEIN"/>
    <property type="match status" value="1"/>
</dbReference>
<dbReference type="Gene3D" id="3.90.320.10">
    <property type="match status" value="1"/>
</dbReference>
<dbReference type="PANTHER" id="PTHR46609:SF6">
    <property type="entry name" value="EXONUCLEASE, PHAGE-TYPE_RECB, C-TERMINAL DOMAIN-CONTAINING PROTEIN-RELATED"/>
    <property type="match status" value="1"/>
</dbReference>
<dbReference type="EMBL" id="CAEZTT010000020">
    <property type="protein sequence ID" value="CAB4571296.1"/>
    <property type="molecule type" value="Genomic_DNA"/>
</dbReference>
<name>A0A6J6E623_9ZZZZ</name>
<dbReference type="Pfam" id="PF09588">
    <property type="entry name" value="YqaJ"/>
    <property type="match status" value="1"/>
</dbReference>
<dbReference type="InterPro" id="IPR011335">
    <property type="entry name" value="Restrct_endonuc-II-like"/>
</dbReference>
<accession>A0A6J6E623</accession>
<evidence type="ECO:0000313" key="2">
    <source>
        <dbReference type="EMBL" id="CAB4571296.1"/>
    </source>
</evidence>
<dbReference type="InterPro" id="IPR011604">
    <property type="entry name" value="PDDEXK-like_dom_sf"/>
</dbReference>
<sequence>MEHLELAKNPYDFARILWGYYESVFEHPDFAWDSICLGPIIDDINVLYQGDIRVDLPEILFVLWTVYVGWVERKESTPIWVDEMVDRSIEQRTDEWYSARSGTLNGSTFHKIVGTAADWDTMLIEKVDPPTSRFGAASCDWGVKYEPVAKRVYEMITGTTVTDIGFLLHNDYHVGASPDGLCFIDGRPRLIEFKCKYSKAITDTILYDYWVQMQVQMEVCDVNECDFVEVKFVEYPHPTTGKYWGVRVDGTTNSTTDPYRTMMSPVNPDDVRGFVKRATEFIESEHGGVVTSVKFWVMEEIDICVVPRNKMWWRAAVPNIHEFWEQFNVYKERGVAELQAKKRKKPRVAPGVLLIKEEDN</sequence>
<organism evidence="2">
    <name type="scientific">freshwater metagenome</name>
    <dbReference type="NCBI Taxonomy" id="449393"/>
    <lineage>
        <taxon>unclassified sequences</taxon>
        <taxon>metagenomes</taxon>
        <taxon>ecological metagenomes</taxon>
    </lineage>
</organism>
<dbReference type="SUPFAM" id="SSF52980">
    <property type="entry name" value="Restriction endonuclease-like"/>
    <property type="match status" value="1"/>
</dbReference>